<dbReference type="PANTHER" id="PTHR31042">
    <property type="entry name" value="CORE-2/I-BRANCHING BETA-1,6-N-ACETYLGLUCOSAMINYLTRANSFERASE FAMILY PROTEIN-RELATED"/>
    <property type="match status" value="1"/>
</dbReference>
<dbReference type="PANTHER" id="PTHR31042:SF91">
    <property type="entry name" value="CORE-2_I-BRANCHING BETA-1,6-N-ACETYLGLUCOSAMINYLTRANSFERASE FAMILY PROTEIN"/>
    <property type="match status" value="1"/>
</dbReference>
<accession>A0AAD3S045</accession>
<keyword evidence="6" id="KW-0812">Transmembrane</keyword>
<dbReference type="Pfam" id="PF02485">
    <property type="entry name" value="Branch"/>
    <property type="match status" value="1"/>
</dbReference>
<sequence length="415" mass="47962">MARHCKIAFVRELSSWIQKNARENSPQTATFHVTITIIFCFTVAFFVIVLAMFVNHRISKMMVLEEYYYPNQLVSPCSPCNAGRLFSDISVPSIGRSGTRTDLKEWIAPTEIWHSMSDGELMWRASMVPGIVAYPYDRRAKLAFMFLSRGRLPLAPLWELFFKGHDDLFTIYLHTSPNSTDEPLPSSVFYKRRIPSKVVEWGKATMVDAERRLLANALLDFSNERFILLSEACIPLFNFPTIYSYLFNSNHSYVGSFDDPRSTGRGRYNMRMWPTISISDWRKGSQWFEVGRKLAVRIVSDIEFYPVLRDHCRRPCYMDEHYVATLVAKLGADLNSNRSVTWVDWSRPGPHPATFWRKDVNEEFLSRLRAQRNCSYNGIEGSICFLFARKFHASTLQPLMRIASSLLGFNESQAI</sequence>
<reference evidence="7" key="1">
    <citation type="submission" date="2023-05" db="EMBL/GenBank/DDBJ databases">
        <title>Nepenthes gracilis genome sequencing.</title>
        <authorList>
            <person name="Fukushima K."/>
        </authorList>
    </citation>
    <scope>NUCLEOTIDE SEQUENCE</scope>
    <source>
        <strain evidence="7">SING2019-196</strain>
    </source>
</reference>
<keyword evidence="4 6" id="KW-0472">Membrane</keyword>
<dbReference type="Proteomes" id="UP001279734">
    <property type="component" value="Unassembled WGS sequence"/>
</dbReference>
<keyword evidence="2" id="KW-0328">Glycosyltransferase</keyword>
<evidence type="ECO:0000256" key="4">
    <source>
        <dbReference type="ARBA" id="ARBA00023136"/>
    </source>
</evidence>
<proteinExistence type="predicted"/>
<keyword evidence="8" id="KW-1185">Reference proteome</keyword>
<keyword evidence="6" id="KW-1133">Transmembrane helix</keyword>
<comment type="subcellular location">
    <subcellularLocation>
        <location evidence="1">Membrane</location>
        <topology evidence="1">Single-pass type II membrane protein</topology>
    </subcellularLocation>
</comment>
<evidence type="ECO:0000256" key="6">
    <source>
        <dbReference type="SAM" id="Phobius"/>
    </source>
</evidence>
<evidence type="ECO:0000256" key="3">
    <source>
        <dbReference type="ARBA" id="ARBA00022679"/>
    </source>
</evidence>
<evidence type="ECO:0000313" key="8">
    <source>
        <dbReference type="Proteomes" id="UP001279734"/>
    </source>
</evidence>
<protein>
    <recommendedName>
        <fullName evidence="9">Core-2/I-branching beta-1,6-N-acetylglucosaminyltransferase family protein</fullName>
    </recommendedName>
</protein>
<dbReference type="InterPro" id="IPR003406">
    <property type="entry name" value="Glyco_trans_14"/>
</dbReference>
<evidence type="ECO:0000256" key="2">
    <source>
        <dbReference type="ARBA" id="ARBA00022676"/>
    </source>
</evidence>
<dbReference type="EMBL" id="BSYO01000003">
    <property type="protein sequence ID" value="GMH01915.1"/>
    <property type="molecule type" value="Genomic_DNA"/>
</dbReference>
<dbReference type="GO" id="GO:0016020">
    <property type="term" value="C:membrane"/>
    <property type="evidence" value="ECO:0007669"/>
    <property type="project" value="UniProtKB-SubCell"/>
</dbReference>
<dbReference type="AlphaFoldDB" id="A0AAD3S045"/>
<comment type="caution">
    <text evidence="7">The sequence shown here is derived from an EMBL/GenBank/DDBJ whole genome shotgun (WGS) entry which is preliminary data.</text>
</comment>
<dbReference type="GO" id="GO:0016757">
    <property type="term" value="F:glycosyltransferase activity"/>
    <property type="evidence" value="ECO:0007669"/>
    <property type="project" value="UniProtKB-KW"/>
</dbReference>
<keyword evidence="5" id="KW-0325">Glycoprotein</keyword>
<dbReference type="InterPro" id="IPR044174">
    <property type="entry name" value="BC10-like"/>
</dbReference>
<organism evidence="7 8">
    <name type="scientific">Nepenthes gracilis</name>
    <name type="common">Slender pitcher plant</name>
    <dbReference type="NCBI Taxonomy" id="150966"/>
    <lineage>
        <taxon>Eukaryota</taxon>
        <taxon>Viridiplantae</taxon>
        <taxon>Streptophyta</taxon>
        <taxon>Embryophyta</taxon>
        <taxon>Tracheophyta</taxon>
        <taxon>Spermatophyta</taxon>
        <taxon>Magnoliopsida</taxon>
        <taxon>eudicotyledons</taxon>
        <taxon>Gunneridae</taxon>
        <taxon>Pentapetalae</taxon>
        <taxon>Caryophyllales</taxon>
        <taxon>Nepenthaceae</taxon>
        <taxon>Nepenthes</taxon>
    </lineage>
</organism>
<evidence type="ECO:0000313" key="7">
    <source>
        <dbReference type="EMBL" id="GMH01915.1"/>
    </source>
</evidence>
<evidence type="ECO:0000256" key="1">
    <source>
        <dbReference type="ARBA" id="ARBA00004606"/>
    </source>
</evidence>
<feature type="transmembrane region" description="Helical" evidence="6">
    <location>
        <begin position="29"/>
        <end position="54"/>
    </location>
</feature>
<gene>
    <name evidence="7" type="ORF">Nepgr_003754</name>
</gene>
<keyword evidence="3" id="KW-0808">Transferase</keyword>
<name>A0AAD3S045_NEPGR</name>
<evidence type="ECO:0008006" key="9">
    <source>
        <dbReference type="Google" id="ProtNLM"/>
    </source>
</evidence>
<evidence type="ECO:0000256" key="5">
    <source>
        <dbReference type="ARBA" id="ARBA00023180"/>
    </source>
</evidence>